<accession>E3M8J9</accession>
<dbReference type="InParanoid" id="E3M8J9"/>
<evidence type="ECO:0000259" key="1">
    <source>
        <dbReference type="PROSITE" id="PS50181"/>
    </source>
</evidence>
<dbReference type="InterPro" id="IPR012885">
    <property type="entry name" value="F-box_Sdz-33"/>
</dbReference>
<dbReference type="RefSeq" id="XP_003107656.2">
    <property type="nucleotide sequence ID" value="XM_003107608.2"/>
</dbReference>
<sequence>MPPPNLLEVPELPLQMIIDYLTPAATVNFALSNEKIREFIETINLNLETISLKITEKRCTITLVFFYSEKSLVWKFVSTPSNDRPRPNLKIKVCENPLDFCIKAVNWLTKLTRFPVTSVTIEGPDFQGTRELLEWEAIRECERLTMSLIDEMSGNLDDFKDLEYIDLVGCDWMTPEILESCQAKTISLFSVNWTLEQIIQIIRNWLENTENRKLEYLSVAFKDSRDDALTIIDAFNTKPWDRMMRHPTYPRRNTGVPLDLSGARDIERSDGLLASILVDSDGVDFVVWHDRFPVQEEL</sequence>
<dbReference type="Proteomes" id="UP000008281">
    <property type="component" value="Unassembled WGS sequence"/>
</dbReference>
<feature type="domain" description="F-box" evidence="1">
    <location>
        <begin position="3"/>
        <end position="50"/>
    </location>
</feature>
<dbReference type="PANTHER" id="PTHR21503">
    <property type="entry name" value="F-BOX-CONTAINING HYPOTHETICAL PROTEIN C.ELEGANS"/>
    <property type="match status" value="1"/>
</dbReference>
<dbReference type="KEGG" id="crq:GCK72_008779"/>
<dbReference type="InterPro" id="IPR001810">
    <property type="entry name" value="F-box_dom"/>
</dbReference>
<dbReference type="AlphaFoldDB" id="E3M8J9"/>
<dbReference type="FunCoup" id="E3M8J9">
    <property type="interactions" value="1088"/>
</dbReference>
<name>E3M8J9_CAERE</name>
<dbReference type="GeneID" id="9806322"/>
<evidence type="ECO:0000313" key="2">
    <source>
        <dbReference type="EMBL" id="EFO94477.1"/>
    </source>
</evidence>
<dbReference type="EMBL" id="DS268428">
    <property type="protein sequence ID" value="EFO94477.1"/>
    <property type="molecule type" value="Genomic_DNA"/>
</dbReference>
<dbReference type="eggNOG" id="ENOG502THIV">
    <property type="taxonomic scope" value="Eukaryota"/>
</dbReference>
<dbReference type="OrthoDB" id="5798574at2759"/>
<protein>
    <recommendedName>
        <fullName evidence="1">F-box domain-containing protein</fullName>
    </recommendedName>
</protein>
<evidence type="ECO:0000313" key="3">
    <source>
        <dbReference type="Proteomes" id="UP000008281"/>
    </source>
</evidence>
<reference evidence="2" key="1">
    <citation type="submission" date="2007-07" db="EMBL/GenBank/DDBJ databases">
        <title>PCAP assembly of the Caenorhabditis remanei genome.</title>
        <authorList>
            <consortium name="The Caenorhabditis remanei Sequencing Consortium"/>
            <person name="Wilson R.K."/>
        </authorList>
    </citation>
    <scope>NUCLEOTIDE SEQUENCE [LARGE SCALE GENOMIC DNA]</scope>
    <source>
        <strain evidence="2">PB4641</strain>
    </source>
</reference>
<dbReference type="PANTHER" id="PTHR21503:SF12">
    <property type="entry name" value="F-BOX DOMAIN-CONTAINING PROTEIN-RELATED"/>
    <property type="match status" value="1"/>
</dbReference>
<dbReference type="Pfam" id="PF07735">
    <property type="entry name" value="FBA_2"/>
    <property type="match status" value="1"/>
</dbReference>
<dbReference type="OMA" id="CAAKRIT"/>
<dbReference type="HOGENOM" id="CLU_957221_0_0_1"/>
<proteinExistence type="predicted"/>
<dbReference type="CTD" id="9806322"/>
<dbReference type="PROSITE" id="PS50181">
    <property type="entry name" value="FBOX"/>
    <property type="match status" value="1"/>
</dbReference>
<keyword evidence="3" id="KW-1185">Reference proteome</keyword>
<gene>
    <name evidence="2" type="ORF">CRE_13387</name>
</gene>
<organism evidence="3">
    <name type="scientific">Caenorhabditis remanei</name>
    <name type="common">Caenorhabditis vulgaris</name>
    <dbReference type="NCBI Taxonomy" id="31234"/>
    <lineage>
        <taxon>Eukaryota</taxon>
        <taxon>Metazoa</taxon>
        <taxon>Ecdysozoa</taxon>
        <taxon>Nematoda</taxon>
        <taxon>Chromadorea</taxon>
        <taxon>Rhabditida</taxon>
        <taxon>Rhabditina</taxon>
        <taxon>Rhabditomorpha</taxon>
        <taxon>Rhabditoidea</taxon>
        <taxon>Rhabditidae</taxon>
        <taxon>Peloderinae</taxon>
        <taxon>Caenorhabditis</taxon>
    </lineage>
</organism>